<dbReference type="PANTHER" id="PTHR23093">
    <property type="entry name" value="SIMILAR TO CHROMOSOME 3 OPEN READING FRAME 20"/>
    <property type="match status" value="1"/>
</dbReference>
<dbReference type="PANTHER" id="PTHR23093:SF16">
    <property type="entry name" value="FAM194 C-TERMINAL DOMAIN-CONTAINING PROTEIN"/>
    <property type="match status" value="1"/>
</dbReference>
<organism evidence="3 4">
    <name type="scientific">Pythium oligandrum</name>
    <name type="common">Mycoparasitic fungus</name>
    <dbReference type="NCBI Taxonomy" id="41045"/>
    <lineage>
        <taxon>Eukaryota</taxon>
        <taxon>Sar</taxon>
        <taxon>Stramenopiles</taxon>
        <taxon>Oomycota</taxon>
        <taxon>Peronosporomycetes</taxon>
        <taxon>Pythiales</taxon>
        <taxon>Pythiaceae</taxon>
        <taxon>Pythium</taxon>
    </lineage>
</organism>
<name>A0A8K1C482_PYTOL</name>
<feature type="domain" description="FAM194 C-terminal" evidence="2">
    <location>
        <begin position="15"/>
        <end position="164"/>
    </location>
</feature>
<keyword evidence="4" id="KW-1185">Reference proteome</keyword>
<protein>
    <recommendedName>
        <fullName evidence="2">FAM194 C-terminal domain-containing protein</fullName>
    </recommendedName>
</protein>
<dbReference type="InterPro" id="IPR029281">
    <property type="entry name" value="FAM194_C"/>
</dbReference>
<dbReference type="InterPro" id="IPR036249">
    <property type="entry name" value="Thioredoxin-like_sf"/>
</dbReference>
<evidence type="ECO:0000313" key="4">
    <source>
        <dbReference type="Proteomes" id="UP000794436"/>
    </source>
</evidence>
<sequence length="757" mass="82961">MASSPSPLQGKSLATQQQSYPSGQVAVQLDDSGCGFCFYESGRVAACVNKASDYQRSFQFYQDNTKKTLLATIDEHAVGSAGQPKGKKLLLTKDGGMILDADDKLTKAWRWDPKAQHAGTPPLDAVVIHLNDALVFTYTDRATITVKFAPGPGVSVVFDCGERLRRTDTYLAHAHRATEGPQRGKLLIDQEVPTLRERQKQIELDAIEKRSKQRPRSKDLVHDEIKSIVSHLETRFDAYEGCKVTPAADGNWKEIAMRSTLDEVPRLPRTGSETGPEPTLFGLPIEVNDGASALQRLKNPVTGEWLGSVELHENILQENPSLTRKGPLTNASGRYSRELAVAGYVNGRRRPNTERITLVSAAKLDRFLRDSCAADDLVVVACLRDDDIQSRNAELILEQVQARLSAPNDDVSTSLAQSAIRDKCRLVKCDLAESSLLSDRYRIHAVPTFLIFYSSRLVHVSSLGGLPFRVFPATKNAHLSNQVDQLPRVLLVEKNVKQQVHIEKMLRKEEFQWDLALSGEQAVSFLTRLPIRSGASQNDPTPSLSLTPSSSNAPAASSTGYGIVFLSDMLSDVEVRAVDRFLRPKERTKPSDYLVCGVVASPQCEIQFASSMCVDCRKAQGRRISSASKASDSPLACPHCGIITADAKTNVVSPGLAEAAHLLVYKHVKAATLHRLAELWLTMKTQQRTGGGVAGSEGNFTGLTVESSFREIEKHYSTAKRGVFLPDNVIPHMTLSVFDAIPTQPVTTINLLRSTSA</sequence>
<comment type="caution">
    <text evidence="3">The sequence shown here is derived from an EMBL/GenBank/DDBJ whole genome shotgun (WGS) entry which is preliminary data.</text>
</comment>
<proteinExistence type="predicted"/>
<dbReference type="OrthoDB" id="2121326at2759"/>
<dbReference type="Pfam" id="PF14977">
    <property type="entry name" value="FAM194"/>
    <property type="match status" value="1"/>
</dbReference>
<accession>A0A8K1C482</accession>
<dbReference type="Proteomes" id="UP000794436">
    <property type="component" value="Unassembled WGS sequence"/>
</dbReference>
<feature type="compositionally biased region" description="Low complexity" evidence="1">
    <location>
        <begin position="540"/>
        <end position="555"/>
    </location>
</feature>
<evidence type="ECO:0000313" key="3">
    <source>
        <dbReference type="EMBL" id="TMW56214.1"/>
    </source>
</evidence>
<feature type="region of interest" description="Disordered" evidence="1">
    <location>
        <begin position="534"/>
        <end position="555"/>
    </location>
</feature>
<evidence type="ECO:0000259" key="2">
    <source>
        <dbReference type="Pfam" id="PF14977"/>
    </source>
</evidence>
<dbReference type="SUPFAM" id="SSF52833">
    <property type="entry name" value="Thioredoxin-like"/>
    <property type="match status" value="1"/>
</dbReference>
<dbReference type="EMBL" id="SPLM01000146">
    <property type="protein sequence ID" value="TMW56214.1"/>
    <property type="molecule type" value="Genomic_DNA"/>
</dbReference>
<gene>
    <name evidence="3" type="ORF">Poli38472_008862</name>
</gene>
<evidence type="ECO:0000256" key="1">
    <source>
        <dbReference type="SAM" id="MobiDB-lite"/>
    </source>
</evidence>
<reference evidence="3" key="1">
    <citation type="submission" date="2019-03" db="EMBL/GenBank/DDBJ databases">
        <title>Long read genome sequence of the mycoparasitic Pythium oligandrum ATCC 38472 isolated from sugarbeet rhizosphere.</title>
        <authorList>
            <person name="Gaulin E."/>
        </authorList>
    </citation>
    <scope>NUCLEOTIDE SEQUENCE</scope>
    <source>
        <strain evidence="3">ATCC 38472_TT</strain>
    </source>
</reference>
<dbReference type="AlphaFoldDB" id="A0A8K1C482"/>